<evidence type="ECO:0000313" key="6">
    <source>
        <dbReference type="EMBL" id="WMW64959.1"/>
    </source>
</evidence>
<dbReference type="Proteomes" id="UP001180616">
    <property type="component" value="Chromosome"/>
</dbReference>
<dbReference type="EMBL" id="CP133659">
    <property type="protein sequence ID" value="WMW64959.1"/>
    <property type="molecule type" value="Genomic_DNA"/>
</dbReference>
<dbReference type="PANTHER" id="PTHR33712">
    <property type="entry name" value="LIGHT-INDEPENDENT PROTOCHLOROPHYLLIDE REDUCTASE SUBUNIT B"/>
    <property type="match status" value="1"/>
</dbReference>
<dbReference type="Gene3D" id="3.40.50.1980">
    <property type="entry name" value="Nitrogenase molybdenum iron protein domain"/>
    <property type="match status" value="3"/>
</dbReference>
<evidence type="ECO:0000259" key="5">
    <source>
        <dbReference type="Pfam" id="PF00148"/>
    </source>
</evidence>
<dbReference type="InterPro" id="IPR000510">
    <property type="entry name" value="Nase/OxRdtase_comp1"/>
</dbReference>
<feature type="region of interest" description="Disordered" evidence="4">
    <location>
        <begin position="60"/>
        <end position="79"/>
    </location>
</feature>
<dbReference type="Pfam" id="PF00148">
    <property type="entry name" value="Oxidored_nitro"/>
    <property type="match status" value="1"/>
</dbReference>
<protein>
    <submittedName>
        <fullName evidence="6">Nitrogenase</fullName>
    </submittedName>
</protein>
<dbReference type="PANTHER" id="PTHR33712:SF7">
    <property type="entry name" value="LIGHT-INDEPENDENT PROTOCHLOROPHYLLIDE REDUCTASE SUBUNIT B"/>
    <property type="match status" value="1"/>
</dbReference>
<dbReference type="SUPFAM" id="SSF53807">
    <property type="entry name" value="Helical backbone' metal receptor"/>
    <property type="match status" value="1"/>
</dbReference>
<dbReference type="Gene3D" id="1.20.89.10">
    <property type="entry name" value="Nitrogenase Molybdenum-iron Protein, subunit B, domain 4"/>
    <property type="match status" value="1"/>
</dbReference>
<evidence type="ECO:0000313" key="7">
    <source>
        <dbReference type="Proteomes" id="UP001180616"/>
    </source>
</evidence>
<keyword evidence="2 3" id="KW-0535">Nitrogen fixation</keyword>
<reference evidence="6" key="1">
    <citation type="submission" date="2023-09" db="EMBL/GenBank/DDBJ databases">
        <authorList>
            <consortium name="CW5 consortium"/>
            <person name="Lu C.-W."/>
        </authorList>
    </citation>
    <scope>NUCLEOTIDE SEQUENCE</scope>
    <source>
        <strain evidence="6">KPS</strain>
    </source>
</reference>
<evidence type="ECO:0000256" key="1">
    <source>
        <dbReference type="ARBA" id="ARBA00011002"/>
    </source>
</evidence>
<evidence type="ECO:0000256" key="3">
    <source>
        <dbReference type="RuleBase" id="RU004021"/>
    </source>
</evidence>
<evidence type="ECO:0000256" key="2">
    <source>
        <dbReference type="ARBA" id="ARBA00023231"/>
    </source>
</evidence>
<proteinExistence type="inferred from homology"/>
<dbReference type="PROSITE" id="PS00090">
    <property type="entry name" value="NITROGENASE_1_2"/>
    <property type="match status" value="1"/>
</dbReference>
<name>A0ABY9QZN6_9BACT</name>
<dbReference type="RefSeq" id="WP_309541006.1">
    <property type="nucleotide sequence ID" value="NZ_CP133659.1"/>
</dbReference>
<evidence type="ECO:0000256" key="4">
    <source>
        <dbReference type="SAM" id="MobiDB-lite"/>
    </source>
</evidence>
<dbReference type="InterPro" id="IPR000318">
    <property type="entry name" value="Nase_comp1_CS"/>
</dbReference>
<organism evidence="6 7">
    <name type="scientific">Nitratidesulfovibrio liaohensis</name>
    <dbReference type="NCBI Taxonomy" id="2604158"/>
    <lineage>
        <taxon>Bacteria</taxon>
        <taxon>Pseudomonadati</taxon>
        <taxon>Thermodesulfobacteriota</taxon>
        <taxon>Desulfovibrionia</taxon>
        <taxon>Desulfovibrionales</taxon>
        <taxon>Desulfovibrionaceae</taxon>
        <taxon>Nitratidesulfovibrio</taxon>
    </lineage>
</organism>
<gene>
    <name evidence="6" type="ORF">KPS_003040</name>
</gene>
<accession>A0ABY9QZN6</accession>
<keyword evidence="7" id="KW-1185">Reference proteome</keyword>
<dbReference type="InterPro" id="IPR050152">
    <property type="entry name" value="ChlB/BchB/BchZ"/>
</dbReference>
<dbReference type="PROSITE" id="PS00699">
    <property type="entry name" value="NITROGENASE_1_1"/>
    <property type="match status" value="1"/>
</dbReference>
<sequence>MTLDYVELGGTCASDDSVSCDCSSDCGGSCSESAPRGCDCSETPEAGADDHCLAPVELKAAPSTSGKPGKTPRPKRPDFVSTTNACKLCTPLGAMLAFRGVEGAVPFLHGSQGCATYMRRYVISHYREPMDIASSSLGEKQAVYGGGPNLKKGILNVMKKYDPVLVGVATTCLTETIGDDVGGYLREFRNEFGDLDLPEIVHVHTPSYNGTHMEGWNAAVRALVDQLAKDKVEPHGKVALLPGFVSPADLRHLRDLITDFGSDAVILPDLSDPLDGPALEDYTPLPEGGTPLADIRALSGAAGVIECGRSLAMTPTGSTGPATAGRVLHERFGLSLHGVGLPIGLRETDALVAALEAVTGKPLPRKHELERGRFVDAPVDGHKYVSGKRAVVYGEADLVIGLVSLLTEIGVHTVLAATGTRGAHLAEGIAAVTEGLLPETPMVIEGADFEEIADTAEGLSPDLLVGNSKGYRYARQWNIPLVRAGFPIHDRFGGHRLLHVGYAGAQALMDRIVNAVIEKTQSDSPVGYCYL</sequence>
<feature type="domain" description="Nitrogenase/oxidoreductase component 1" evidence="5">
    <location>
        <begin position="89"/>
        <end position="516"/>
    </location>
</feature>
<comment type="similarity">
    <text evidence="1 3">Belongs to the NifD/NifK/NifE/NifN family.</text>
</comment>